<name>N6U3N9_9HYPH</name>
<reference evidence="3 4" key="1">
    <citation type="journal article" date="2012" name="BMC Genomics">
        <title>Genomic basis of broad host range and environmental adaptability of Rhizobium tropici CIAT 899 and Rhizobium sp. PRF 81 which are used in inoculants for common bean (Phaseolus vulgaris L.).</title>
        <authorList>
            <person name="Ormeno-Orrillo E."/>
            <person name="Menna P."/>
            <person name="Almeida L.G."/>
            <person name="Ollero F.J."/>
            <person name="Nicolas M.F."/>
            <person name="Pains Rodrigues E."/>
            <person name="Shigueyoshi Nakatani A."/>
            <person name="Silva Batista J.S."/>
            <person name="Oliveira Chueire L.M."/>
            <person name="Souza R.C."/>
            <person name="Ribeiro Vasconcelos A.T."/>
            <person name="Megias M."/>
            <person name="Hungria M."/>
            <person name="Martinez-Romero E."/>
        </authorList>
    </citation>
    <scope>NUCLEOTIDE SEQUENCE [LARGE SCALE GENOMIC DNA]</scope>
    <source>
        <strain evidence="3 4">PRF 81</strain>
    </source>
</reference>
<evidence type="ECO:0000259" key="2">
    <source>
        <dbReference type="PROSITE" id="PS51781"/>
    </source>
</evidence>
<dbReference type="PATRIC" id="fig|363754.4.peg.4975"/>
<keyword evidence="1" id="KW-0732">Signal</keyword>
<dbReference type="InterPro" id="IPR003646">
    <property type="entry name" value="SH3-like_bac-type"/>
</dbReference>
<keyword evidence="4" id="KW-1185">Reference proteome</keyword>
<dbReference type="RefSeq" id="WP_004124264.1">
    <property type="nucleotide sequence ID" value="NZ_AQHN01000084.1"/>
</dbReference>
<organism evidence="3 4">
    <name type="scientific">Rhizobium freirei PRF 81</name>
    <dbReference type="NCBI Taxonomy" id="363754"/>
    <lineage>
        <taxon>Bacteria</taxon>
        <taxon>Pseudomonadati</taxon>
        <taxon>Pseudomonadota</taxon>
        <taxon>Alphaproteobacteria</taxon>
        <taxon>Hyphomicrobiales</taxon>
        <taxon>Rhizobiaceae</taxon>
        <taxon>Rhizobium/Agrobacterium group</taxon>
        <taxon>Rhizobium</taxon>
    </lineage>
</organism>
<dbReference type="Gene3D" id="2.30.30.40">
    <property type="entry name" value="SH3 Domains"/>
    <property type="match status" value="1"/>
</dbReference>
<feature type="signal peptide" evidence="1">
    <location>
        <begin position="1"/>
        <end position="29"/>
    </location>
</feature>
<dbReference type="SMART" id="SM00287">
    <property type="entry name" value="SH3b"/>
    <property type="match status" value="1"/>
</dbReference>
<dbReference type="STRING" id="363754.RHSP_59190"/>
<dbReference type="OrthoDB" id="8074373at2"/>
<gene>
    <name evidence="3" type="ORF">RHSP_59190</name>
</gene>
<dbReference type="Pfam" id="PF08239">
    <property type="entry name" value="SH3_3"/>
    <property type="match status" value="1"/>
</dbReference>
<dbReference type="Proteomes" id="UP000012429">
    <property type="component" value="Unassembled WGS sequence"/>
</dbReference>
<evidence type="ECO:0000313" key="3">
    <source>
        <dbReference type="EMBL" id="ENN84938.1"/>
    </source>
</evidence>
<protein>
    <recommendedName>
        <fullName evidence="2">SH3b domain-containing protein</fullName>
    </recommendedName>
</protein>
<accession>N6U3N9</accession>
<sequence length="145" mass="16330">MNVKSGIQRALFAAALAMAALAFVEPAAAGYVRTNVVLRSGPNAHVPAVGMVLAGSRLHLYGCEKGYRWCDVSVAGRRGWMSSRYVNMTYHDKTVLLPTYIHMMQRPNIAVVPFNIDSYWSSNYSDFYFYDEIGAWRNVDWGHDE</sequence>
<evidence type="ECO:0000256" key="1">
    <source>
        <dbReference type="SAM" id="SignalP"/>
    </source>
</evidence>
<comment type="caution">
    <text evidence="3">The sequence shown here is derived from an EMBL/GenBank/DDBJ whole genome shotgun (WGS) entry which is preliminary data.</text>
</comment>
<dbReference type="PROSITE" id="PS51781">
    <property type="entry name" value="SH3B"/>
    <property type="match status" value="1"/>
</dbReference>
<proteinExistence type="predicted"/>
<feature type="chain" id="PRO_5004125448" description="SH3b domain-containing protein" evidence="1">
    <location>
        <begin position="30"/>
        <end position="145"/>
    </location>
</feature>
<evidence type="ECO:0000313" key="4">
    <source>
        <dbReference type="Proteomes" id="UP000012429"/>
    </source>
</evidence>
<dbReference type="AlphaFoldDB" id="N6U3N9"/>
<dbReference type="EMBL" id="AQHN01000084">
    <property type="protein sequence ID" value="ENN84938.1"/>
    <property type="molecule type" value="Genomic_DNA"/>
</dbReference>
<feature type="domain" description="SH3b" evidence="2">
    <location>
        <begin position="27"/>
        <end position="90"/>
    </location>
</feature>